<feature type="region of interest" description="Disordered" evidence="6">
    <location>
        <begin position="489"/>
        <end position="523"/>
    </location>
</feature>
<keyword evidence="7" id="KW-0472">Membrane</keyword>
<dbReference type="GO" id="GO:0006310">
    <property type="term" value="P:DNA recombination"/>
    <property type="evidence" value="ECO:0007669"/>
    <property type="project" value="UniProtKB-KW"/>
</dbReference>
<evidence type="ECO:0000313" key="8">
    <source>
        <dbReference type="EMBL" id="RMX03487.1"/>
    </source>
</evidence>
<dbReference type="OrthoDB" id="9765111at2"/>
<evidence type="ECO:0000256" key="7">
    <source>
        <dbReference type="SAM" id="Phobius"/>
    </source>
</evidence>
<evidence type="ECO:0000256" key="5">
    <source>
        <dbReference type="SAM" id="Coils"/>
    </source>
</evidence>
<evidence type="ECO:0000256" key="2">
    <source>
        <dbReference type="ARBA" id="ARBA00009840"/>
    </source>
</evidence>
<protein>
    <submittedName>
        <fullName evidence="8">DNA recombination protein RmuC</fullName>
    </submittedName>
</protein>
<evidence type="ECO:0000313" key="9">
    <source>
        <dbReference type="Proteomes" id="UP000278006"/>
    </source>
</evidence>
<dbReference type="InterPro" id="IPR003798">
    <property type="entry name" value="DNA_recombination_RmuC"/>
</dbReference>
<keyword evidence="3 5" id="KW-0175">Coiled coil</keyword>
<dbReference type="PANTHER" id="PTHR30563">
    <property type="entry name" value="DNA RECOMBINATION PROTEIN RMUC"/>
    <property type="match status" value="1"/>
</dbReference>
<keyword evidence="7" id="KW-0812">Transmembrane</keyword>
<sequence>MPPLDGLPLWAALALAAAALLIGWLLGHWRAGANQREVQRQRLADWREQAEREIALWRDQLETLRNAHQHLQQQALQWREALDAARDERAQWQERSQRIPALEAQLQQSRAAEQSSQAELARLHSELAALRAQARAEQAAAADKLALLERARESLGTQFQQLAQTILEEKSQRFAEQNRQSLGQLLDPLRNRLQEFQGRIEQFYDAEGKQRAALGQQVHDLMGLNRRLSDEAHHLAQALKGSAKTQGNWGETVLERVLEQAGLRAGHDYEAQSSFAIEDGRRAQPDLIVHLPQQRHLIIDAKVSLTAYERYVRLDESSQAGERKAALRQHVESVRAHVRELAGKNYQKLYGLTSLDFVILFVPIEPAFMLALGEDERLSQEAWERNVLLVAPSTLLFVLRTIAHLWKQEAQTRNAQEIARRGGELYDKLVAFVAELENLGGQLDRAQQSWQQAMHRLASQKGNVIRQAEMLRELGIQPAKKLPQALLEQSEGGEDGEALPAGDGQAPALPPHAQTPADTTRCG</sequence>
<keyword evidence="7" id="KW-1133">Transmembrane helix</keyword>
<dbReference type="Proteomes" id="UP000278006">
    <property type="component" value="Unassembled WGS sequence"/>
</dbReference>
<keyword evidence="9" id="KW-1185">Reference proteome</keyword>
<organism evidence="8 9">
    <name type="scientific">Corticibacter populi</name>
    <dbReference type="NCBI Taxonomy" id="1550736"/>
    <lineage>
        <taxon>Bacteria</taxon>
        <taxon>Pseudomonadati</taxon>
        <taxon>Pseudomonadota</taxon>
        <taxon>Betaproteobacteria</taxon>
        <taxon>Burkholderiales</taxon>
        <taxon>Comamonadaceae</taxon>
        <taxon>Corticibacter</taxon>
    </lineage>
</organism>
<reference evidence="8 9" key="1">
    <citation type="submission" date="2018-10" db="EMBL/GenBank/DDBJ databases">
        <title>Draft genome of Cortibacter populi DSM10536.</title>
        <authorList>
            <person name="Bernier A.-M."/>
            <person name="Bernard K."/>
        </authorList>
    </citation>
    <scope>NUCLEOTIDE SEQUENCE [LARGE SCALE GENOMIC DNA]</scope>
    <source>
        <strain evidence="8 9">DSM 105136</strain>
    </source>
</reference>
<feature type="transmembrane region" description="Helical" evidence="7">
    <location>
        <begin position="349"/>
        <end position="372"/>
    </location>
</feature>
<dbReference type="AlphaFoldDB" id="A0A3M6QKD9"/>
<comment type="caution">
    <text evidence="8">The sequence shown here is derived from an EMBL/GenBank/DDBJ whole genome shotgun (WGS) entry which is preliminary data.</text>
</comment>
<dbReference type="Pfam" id="PF02646">
    <property type="entry name" value="RmuC"/>
    <property type="match status" value="1"/>
</dbReference>
<evidence type="ECO:0000256" key="6">
    <source>
        <dbReference type="SAM" id="MobiDB-lite"/>
    </source>
</evidence>
<evidence type="ECO:0000256" key="1">
    <source>
        <dbReference type="ARBA" id="ARBA00003416"/>
    </source>
</evidence>
<evidence type="ECO:0000256" key="4">
    <source>
        <dbReference type="ARBA" id="ARBA00023172"/>
    </source>
</evidence>
<feature type="transmembrane region" description="Helical" evidence="7">
    <location>
        <begin position="387"/>
        <end position="406"/>
    </location>
</feature>
<evidence type="ECO:0000256" key="3">
    <source>
        <dbReference type="ARBA" id="ARBA00023054"/>
    </source>
</evidence>
<proteinExistence type="inferred from homology"/>
<comment type="function">
    <text evidence="1">Involved in DNA recombination.</text>
</comment>
<comment type="similarity">
    <text evidence="2">Belongs to the RmuC family.</text>
</comment>
<feature type="coiled-coil region" evidence="5">
    <location>
        <begin position="47"/>
        <end position="151"/>
    </location>
</feature>
<name>A0A3M6QKD9_9BURK</name>
<accession>A0A3M6QKD9</accession>
<feature type="transmembrane region" description="Helical" evidence="7">
    <location>
        <begin position="6"/>
        <end position="26"/>
    </location>
</feature>
<dbReference type="RefSeq" id="WP_122231411.1">
    <property type="nucleotide sequence ID" value="NZ_RDQO01000006.1"/>
</dbReference>
<dbReference type="EMBL" id="RDQO01000006">
    <property type="protein sequence ID" value="RMX03487.1"/>
    <property type="molecule type" value="Genomic_DNA"/>
</dbReference>
<gene>
    <name evidence="8" type="ORF">D8I35_16535</name>
</gene>
<keyword evidence="4" id="KW-0233">DNA recombination</keyword>
<dbReference type="PANTHER" id="PTHR30563:SF0">
    <property type="entry name" value="DNA RECOMBINATION PROTEIN RMUC"/>
    <property type="match status" value="1"/>
</dbReference>